<dbReference type="RefSeq" id="WP_094571181.1">
    <property type="nucleotide sequence ID" value="NZ_CP022743.1"/>
</dbReference>
<evidence type="ECO:0000313" key="2">
    <source>
        <dbReference type="EMBL" id="ASU34895.1"/>
    </source>
</evidence>
<protein>
    <submittedName>
        <fullName evidence="2">Carboxymuconolactone decarboxylase</fullName>
    </submittedName>
</protein>
<reference evidence="2 3" key="1">
    <citation type="submission" date="2017-08" db="EMBL/GenBank/DDBJ databases">
        <title>Complete genome sequence of Mucilaginibacter sp. strain BJC16-A31.</title>
        <authorList>
            <consortium name="Henan University of Science and Technology"/>
            <person name="You X."/>
        </authorList>
    </citation>
    <scope>NUCLEOTIDE SEQUENCE [LARGE SCALE GENOMIC DNA]</scope>
    <source>
        <strain evidence="2 3">BJC16-A31</strain>
    </source>
</reference>
<dbReference type="PANTHER" id="PTHR35446:SF2">
    <property type="entry name" value="CARBOXYMUCONOLACTONE DECARBOXYLASE-LIKE DOMAIN-CONTAINING PROTEIN"/>
    <property type="match status" value="1"/>
</dbReference>
<dbReference type="InterPro" id="IPR010195">
    <property type="entry name" value="Uncharacterised_peroxidase-rel"/>
</dbReference>
<sequence>MPHINLSNDFPGIRSLFMYRPVTAAPLNNLVQVLLHNPHSSLSAGERELIATYTSNLNACFYCTNIHGAIAKHQLGNDAEVVKQVLDNPENAPISNKLKALLRIAAKVQVAGKNVTTADVVLARSQGATDIEIHDTVLIAAAFCMYNRYVDGLATWQPDNDELYDKMGEQRAREGYLTPPPKVSEIVLTEKI</sequence>
<dbReference type="KEGG" id="muc:MuYL_3010"/>
<dbReference type="EMBL" id="CP022743">
    <property type="protein sequence ID" value="ASU34895.1"/>
    <property type="molecule type" value="Genomic_DNA"/>
</dbReference>
<gene>
    <name evidence="2" type="ORF">MuYL_3010</name>
</gene>
<organism evidence="2 3">
    <name type="scientific">Mucilaginibacter xinganensis</name>
    <dbReference type="NCBI Taxonomy" id="1234841"/>
    <lineage>
        <taxon>Bacteria</taxon>
        <taxon>Pseudomonadati</taxon>
        <taxon>Bacteroidota</taxon>
        <taxon>Sphingobacteriia</taxon>
        <taxon>Sphingobacteriales</taxon>
        <taxon>Sphingobacteriaceae</taxon>
        <taxon>Mucilaginibacter</taxon>
    </lineage>
</organism>
<dbReference type="SUPFAM" id="SSF69118">
    <property type="entry name" value="AhpD-like"/>
    <property type="match status" value="1"/>
</dbReference>
<dbReference type="GO" id="GO:0051920">
    <property type="term" value="F:peroxiredoxin activity"/>
    <property type="evidence" value="ECO:0007669"/>
    <property type="project" value="InterPro"/>
</dbReference>
<feature type="domain" description="Carboxymuconolactone decarboxylase-like" evidence="1">
    <location>
        <begin position="27"/>
        <end position="106"/>
    </location>
</feature>
<name>A0A223NYF4_9SPHI</name>
<dbReference type="InterPro" id="IPR003779">
    <property type="entry name" value="CMD-like"/>
</dbReference>
<dbReference type="PANTHER" id="PTHR35446">
    <property type="entry name" value="SI:CH211-175M2.5"/>
    <property type="match status" value="1"/>
</dbReference>
<proteinExistence type="predicted"/>
<evidence type="ECO:0000259" key="1">
    <source>
        <dbReference type="Pfam" id="PF02627"/>
    </source>
</evidence>
<dbReference type="OrthoDB" id="9808310at2"/>
<dbReference type="InterPro" id="IPR029032">
    <property type="entry name" value="AhpD-like"/>
</dbReference>
<dbReference type="Proteomes" id="UP000215002">
    <property type="component" value="Chromosome"/>
</dbReference>
<dbReference type="Gene3D" id="1.20.1290.10">
    <property type="entry name" value="AhpD-like"/>
    <property type="match status" value="1"/>
</dbReference>
<keyword evidence="3" id="KW-1185">Reference proteome</keyword>
<dbReference type="Pfam" id="PF02627">
    <property type="entry name" value="CMD"/>
    <property type="match status" value="1"/>
</dbReference>
<dbReference type="NCBIfam" id="TIGR01926">
    <property type="entry name" value="peroxid_rel"/>
    <property type="match status" value="1"/>
</dbReference>
<accession>A0A223NYF4</accession>
<evidence type="ECO:0000313" key="3">
    <source>
        <dbReference type="Proteomes" id="UP000215002"/>
    </source>
</evidence>
<dbReference type="AlphaFoldDB" id="A0A223NYF4"/>